<dbReference type="EMBL" id="KV878128">
    <property type="protein sequence ID" value="OJJ01880.1"/>
    <property type="molecule type" value="Genomic_DNA"/>
</dbReference>
<dbReference type="InterPro" id="IPR053037">
    <property type="entry name" value="Pericyclase_pydY-like"/>
</dbReference>
<dbReference type="PANTHER" id="PTHR38115">
    <property type="entry name" value="LIPOCALIN-LIKE DOMAIN-CONTAINING PROTEIN"/>
    <property type="match status" value="1"/>
</dbReference>
<protein>
    <recommendedName>
        <fullName evidence="3">Lipocalin-like domain-containing protein</fullName>
    </recommendedName>
</protein>
<dbReference type="PANTHER" id="PTHR38115:SF1">
    <property type="entry name" value="LIPOCALIN-LIKE DOMAIN-CONTAINING PROTEIN"/>
    <property type="match status" value="1"/>
</dbReference>
<dbReference type="Proteomes" id="UP000184073">
    <property type="component" value="Unassembled WGS sequence"/>
</dbReference>
<accession>A0A1L9PK22</accession>
<dbReference type="GeneID" id="63725631"/>
<organism evidence="1 2">
    <name type="scientific">Aspergillus versicolor CBS 583.65</name>
    <dbReference type="NCBI Taxonomy" id="1036611"/>
    <lineage>
        <taxon>Eukaryota</taxon>
        <taxon>Fungi</taxon>
        <taxon>Dikarya</taxon>
        <taxon>Ascomycota</taxon>
        <taxon>Pezizomycotina</taxon>
        <taxon>Eurotiomycetes</taxon>
        <taxon>Eurotiomycetidae</taxon>
        <taxon>Eurotiales</taxon>
        <taxon>Aspergillaceae</taxon>
        <taxon>Aspergillus</taxon>
        <taxon>Aspergillus subgen. Nidulantes</taxon>
    </lineage>
</organism>
<name>A0A1L9PK22_ASPVE</name>
<evidence type="ECO:0000313" key="2">
    <source>
        <dbReference type="Proteomes" id="UP000184073"/>
    </source>
</evidence>
<keyword evidence="2" id="KW-1185">Reference proteome</keyword>
<evidence type="ECO:0008006" key="3">
    <source>
        <dbReference type="Google" id="ProtNLM"/>
    </source>
</evidence>
<reference evidence="2" key="1">
    <citation type="journal article" date="2017" name="Genome Biol.">
        <title>Comparative genomics reveals high biological diversity and specific adaptations in the industrially and medically important fungal genus Aspergillus.</title>
        <authorList>
            <person name="de Vries R.P."/>
            <person name="Riley R."/>
            <person name="Wiebenga A."/>
            <person name="Aguilar-Osorio G."/>
            <person name="Amillis S."/>
            <person name="Uchima C.A."/>
            <person name="Anderluh G."/>
            <person name="Asadollahi M."/>
            <person name="Askin M."/>
            <person name="Barry K."/>
            <person name="Battaglia E."/>
            <person name="Bayram O."/>
            <person name="Benocci T."/>
            <person name="Braus-Stromeyer S.A."/>
            <person name="Caldana C."/>
            <person name="Canovas D."/>
            <person name="Cerqueira G.C."/>
            <person name="Chen F."/>
            <person name="Chen W."/>
            <person name="Choi C."/>
            <person name="Clum A."/>
            <person name="Dos Santos R.A."/>
            <person name="Damasio A.R."/>
            <person name="Diallinas G."/>
            <person name="Emri T."/>
            <person name="Fekete E."/>
            <person name="Flipphi M."/>
            <person name="Freyberg S."/>
            <person name="Gallo A."/>
            <person name="Gournas C."/>
            <person name="Habgood R."/>
            <person name="Hainaut M."/>
            <person name="Harispe M.L."/>
            <person name="Henrissat B."/>
            <person name="Hilden K.S."/>
            <person name="Hope R."/>
            <person name="Hossain A."/>
            <person name="Karabika E."/>
            <person name="Karaffa L."/>
            <person name="Karanyi Z."/>
            <person name="Krasevec N."/>
            <person name="Kuo A."/>
            <person name="Kusch H."/>
            <person name="LaButti K."/>
            <person name="Lagendijk E.L."/>
            <person name="Lapidus A."/>
            <person name="Levasseur A."/>
            <person name="Lindquist E."/>
            <person name="Lipzen A."/>
            <person name="Logrieco A.F."/>
            <person name="MacCabe A."/>
            <person name="Maekelae M.R."/>
            <person name="Malavazi I."/>
            <person name="Melin P."/>
            <person name="Meyer V."/>
            <person name="Mielnichuk N."/>
            <person name="Miskei M."/>
            <person name="Molnar A.P."/>
            <person name="Mule G."/>
            <person name="Ngan C.Y."/>
            <person name="Orejas M."/>
            <person name="Orosz E."/>
            <person name="Ouedraogo J.P."/>
            <person name="Overkamp K.M."/>
            <person name="Park H.-S."/>
            <person name="Perrone G."/>
            <person name="Piumi F."/>
            <person name="Punt P.J."/>
            <person name="Ram A.F."/>
            <person name="Ramon A."/>
            <person name="Rauscher S."/>
            <person name="Record E."/>
            <person name="Riano-Pachon D.M."/>
            <person name="Robert V."/>
            <person name="Roehrig J."/>
            <person name="Ruller R."/>
            <person name="Salamov A."/>
            <person name="Salih N.S."/>
            <person name="Samson R.A."/>
            <person name="Sandor E."/>
            <person name="Sanguinetti M."/>
            <person name="Schuetze T."/>
            <person name="Sepcic K."/>
            <person name="Shelest E."/>
            <person name="Sherlock G."/>
            <person name="Sophianopoulou V."/>
            <person name="Squina F.M."/>
            <person name="Sun H."/>
            <person name="Susca A."/>
            <person name="Todd R.B."/>
            <person name="Tsang A."/>
            <person name="Unkles S.E."/>
            <person name="van de Wiele N."/>
            <person name="van Rossen-Uffink D."/>
            <person name="Oliveira J.V."/>
            <person name="Vesth T.C."/>
            <person name="Visser J."/>
            <person name="Yu J.-H."/>
            <person name="Zhou M."/>
            <person name="Andersen M.R."/>
            <person name="Archer D.B."/>
            <person name="Baker S.E."/>
            <person name="Benoit I."/>
            <person name="Brakhage A.A."/>
            <person name="Braus G.H."/>
            <person name="Fischer R."/>
            <person name="Frisvad J.C."/>
            <person name="Goldman G.H."/>
            <person name="Houbraken J."/>
            <person name="Oakley B."/>
            <person name="Pocsi I."/>
            <person name="Scazzocchio C."/>
            <person name="Seiboth B."/>
            <person name="vanKuyk P.A."/>
            <person name="Wortman J."/>
            <person name="Dyer P.S."/>
            <person name="Grigoriev I.V."/>
        </authorList>
    </citation>
    <scope>NUCLEOTIDE SEQUENCE [LARGE SCALE GENOMIC DNA]</scope>
    <source>
        <strain evidence="2">CBS 583.65</strain>
    </source>
</reference>
<evidence type="ECO:0000313" key="1">
    <source>
        <dbReference type="EMBL" id="OJJ01880.1"/>
    </source>
</evidence>
<dbReference type="RefSeq" id="XP_040667642.1">
    <property type="nucleotide sequence ID" value="XM_040810120.1"/>
</dbReference>
<sequence length="244" mass="27216">MEIPADLTLKTLKGSWTLVPTHPATRKAMLMRPGQIHLRRHGPDPQARTSAFLSSPVNPTNLSQQGVGWLTRKGIGAATLTLTFESSVSDTQITTITMRQTLTGGIGGSTEERIMDWTERERANHIYGNVQTRSQLVKGVKSDDSAFRPDLTLQSNSDNESIKQEIKNFLQAGNPYLEPGQDGEKEIPDLYIHDFGRNENGGWTAEQVWGIEVIDSQRYLTRRIAAVKEDGYELARLAYKFSSL</sequence>
<dbReference type="VEuPathDB" id="FungiDB:ASPVEDRAFT_28513"/>
<proteinExistence type="predicted"/>
<gene>
    <name evidence="1" type="ORF">ASPVEDRAFT_28513</name>
</gene>
<dbReference type="AlphaFoldDB" id="A0A1L9PK22"/>
<dbReference type="OrthoDB" id="425354at2759"/>